<evidence type="ECO:0000256" key="1">
    <source>
        <dbReference type="SAM" id="MobiDB-lite"/>
    </source>
</evidence>
<reference evidence="2 3" key="2">
    <citation type="submission" date="2007-09" db="EMBL/GenBank/DDBJ databases">
        <authorList>
            <person name="Fulton L."/>
            <person name="Clifton S."/>
            <person name="Fulton B."/>
            <person name="Xu J."/>
            <person name="Minx P."/>
            <person name="Pepin K.H."/>
            <person name="Johnson M."/>
            <person name="Thiruvilangam P."/>
            <person name="Bhonagiri V."/>
            <person name="Nash W.E."/>
            <person name="Mardis E.R."/>
            <person name="Wilson R.K."/>
        </authorList>
    </citation>
    <scope>NUCLEOTIDE SEQUENCE [LARGE SCALE GENOMIC DNA]</scope>
    <source>
        <strain evidence="2 3">M21/2</strain>
    </source>
</reference>
<name>A8S9X3_9FIRM</name>
<organism evidence="2 3">
    <name type="scientific">Faecalibacterium prausnitzii M21/2</name>
    <dbReference type="NCBI Taxonomy" id="411485"/>
    <lineage>
        <taxon>Bacteria</taxon>
        <taxon>Bacillati</taxon>
        <taxon>Bacillota</taxon>
        <taxon>Clostridia</taxon>
        <taxon>Eubacteriales</taxon>
        <taxon>Oscillospiraceae</taxon>
        <taxon>Faecalibacterium</taxon>
    </lineage>
</organism>
<feature type="compositionally biased region" description="Basic and acidic residues" evidence="1">
    <location>
        <begin position="152"/>
        <end position="163"/>
    </location>
</feature>
<protein>
    <submittedName>
        <fullName evidence="2">Uncharacterized protein</fullName>
    </submittedName>
</protein>
<evidence type="ECO:0000313" key="2">
    <source>
        <dbReference type="EMBL" id="EDP22130.1"/>
    </source>
</evidence>
<gene>
    <name evidence="2" type="ORF">FAEPRAM212_01166</name>
</gene>
<dbReference type="AlphaFoldDB" id="A8S9X3"/>
<dbReference type="HOGENOM" id="CLU_1616749_0_0_9"/>
<dbReference type="Proteomes" id="UP000005945">
    <property type="component" value="Unassembled WGS sequence"/>
</dbReference>
<comment type="caution">
    <text evidence="2">The sequence shown here is derived from an EMBL/GenBank/DDBJ whole genome shotgun (WGS) entry which is preliminary data.</text>
</comment>
<reference evidence="2 3" key="1">
    <citation type="submission" date="2007-09" db="EMBL/GenBank/DDBJ databases">
        <title>Draft genome sequence of Faecalibacterium prausnitzii M21/2.</title>
        <authorList>
            <person name="Sudarsanam P."/>
            <person name="Ley R."/>
            <person name="Guruge J."/>
            <person name="Turnbaugh P.J."/>
            <person name="Mahowald M."/>
            <person name="Liep D."/>
            <person name="Gordon J."/>
        </authorList>
    </citation>
    <scope>NUCLEOTIDE SEQUENCE [LARGE SCALE GENOMIC DNA]</scope>
    <source>
        <strain evidence="2 3">M21/2</strain>
    </source>
</reference>
<accession>A8S9X3</accession>
<evidence type="ECO:0000313" key="3">
    <source>
        <dbReference type="Proteomes" id="UP000005945"/>
    </source>
</evidence>
<feature type="region of interest" description="Disordered" evidence="1">
    <location>
        <begin position="142"/>
        <end position="163"/>
    </location>
</feature>
<dbReference type="EMBL" id="ABED02000023">
    <property type="protein sequence ID" value="EDP22130.1"/>
    <property type="molecule type" value="Genomic_DNA"/>
</dbReference>
<proteinExistence type="predicted"/>
<sequence length="163" mass="18486">MWFNSTQREEPYQVLTSLDDAGNSISLRSKETGGAWLSSARVVRCWVKSRNERNPYGQLLRKRTLARLPLTKRRKVGMTSNHHALYDLGYTRTTMALNKEKQDREVEQNSETTSQFGLQAATRLHEVGIASNRRSACCGEYVPGPCTHRPSHHESRGDPKSVV</sequence>